<dbReference type="InterPro" id="IPR038063">
    <property type="entry name" value="Transpep_catalytic_dom"/>
</dbReference>
<dbReference type="PANTHER" id="PTHR30582:SF2">
    <property type="entry name" value="L,D-TRANSPEPTIDASE YCIB-RELATED"/>
    <property type="match status" value="1"/>
</dbReference>
<dbReference type="GO" id="GO:0071555">
    <property type="term" value="P:cell wall organization"/>
    <property type="evidence" value="ECO:0007669"/>
    <property type="project" value="UniProtKB-UniRule"/>
</dbReference>
<feature type="signal peptide" evidence="8">
    <location>
        <begin position="1"/>
        <end position="22"/>
    </location>
</feature>
<dbReference type="Pfam" id="PF03734">
    <property type="entry name" value="YkuD"/>
    <property type="match status" value="1"/>
</dbReference>
<evidence type="ECO:0000256" key="3">
    <source>
        <dbReference type="ARBA" id="ARBA00022679"/>
    </source>
</evidence>
<keyword evidence="5 7" id="KW-0573">Peptidoglycan synthesis</keyword>
<dbReference type="Gene3D" id="2.40.440.10">
    <property type="entry name" value="L,D-transpeptidase catalytic domain-like"/>
    <property type="match status" value="1"/>
</dbReference>
<comment type="similarity">
    <text evidence="2">Belongs to the YkuD family.</text>
</comment>
<keyword evidence="8" id="KW-0732">Signal</keyword>
<comment type="caution">
    <text evidence="10">The sequence shown here is derived from an EMBL/GenBank/DDBJ whole genome shotgun (WGS) entry which is preliminary data.</text>
</comment>
<evidence type="ECO:0000256" key="5">
    <source>
        <dbReference type="ARBA" id="ARBA00022984"/>
    </source>
</evidence>
<evidence type="ECO:0000313" key="11">
    <source>
        <dbReference type="Proteomes" id="UP000539957"/>
    </source>
</evidence>
<evidence type="ECO:0000256" key="6">
    <source>
        <dbReference type="ARBA" id="ARBA00023316"/>
    </source>
</evidence>
<dbReference type="InterPro" id="IPR050979">
    <property type="entry name" value="LD-transpeptidase"/>
</dbReference>
<feature type="active site" description="Proton donor/acceptor" evidence="7">
    <location>
        <position position="135"/>
    </location>
</feature>
<dbReference type="NCBIfam" id="NF004785">
    <property type="entry name" value="PRK06132.1-2"/>
    <property type="match status" value="1"/>
</dbReference>
<dbReference type="GO" id="GO:0005576">
    <property type="term" value="C:extracellular region"/>
    <property type="evidence" value="ECO:0007669"/>
    <property type="project" value="TreeGrafter"/>
</dbReference>
<dbReference type="GO" id="GO:0008360">
    <property type="term" value="P:regulation of cell shape"/>
    <property type="evidence" value="ECO:0007669"/>
    <property type="project" value="UniProtKB-UniRule"/>
</dbReference>
<reference evidence="10 11" key="1">
    <citation type="submission" date="2020-08" db="EMBL/GenBank/DDBJ databases">
        <title>Functional genomics of gut bacteria from endangered species of beetles.</title>
        <authorList>
            <person name="Carlos-Shanley C."/>
        </authorList>
    </citation>
    <scope>NUCLEOTIDE SEQUENCE [LARGE SCALE GENOMIC DNA]</scope>
    <source>
        <strain evidence="10 11">S00123</strain>
    </source>
</reference>
<dbReference type="Proteomes" id="UP000539957">
    <property type="component" value="Unassembled WGS sequence"/>
</dbReference>
<dbReference type="UniPathway" id="UPA00219"/>
<keyword evidence="4 7" id="KW-0133">Cell shape</keyword>
<organism evidence="10 11">
    <name type="scientific">Brevundimonas bullata</name>
    <dbReference type="NCBI Taxonomy" id="13160"/>
    <lineage>
        <taxon>Bacteria</taxon>
        <taxon>Pseudomonadati</taxon>
        <taxon>Pseudomonadota</taxon>
        <taxon>Alphaproteobacteria</taxon>
        <taxon>Caulobacterales</taxon>
        <taxon>Caulobacteraceae</taxon>
        <taxon>Brevundimonas</taxon>
    </lineage>
</organism>
<gene>
    <name evidence="10" type="ORF">HNP32_000273</name>
</gene>
<evidence type="ECO:0000313" key="10">
    <source>
        <dbReference type="EMBL" id="MBB4796559.1"/>
    </source>
</evidence>
<comment type="pathway">
    <text evidence="1 7">Cell wall biogenesis; peptidoglycan biosynthesis.</text>
</comment>
<keyword evidence="3" id="KW-0808">Transferase</keyword>
<name>A0A7W7ILI5_9CAUL</name>
<evidence type="ECO:0000256" key="7">
    <source>
        <dbReference type="PROSITE-ProRule" id="PRU01373"/>
    </source>
</evidence>
<dbReference type="GO" id="GO:0071972">
    <property type="term" value="F:peptidoglycan L,D-transpeptidase activity"/>
    <property type="evidence" value="ECO:0007669"/>
    <property type="project" value="TreeGrafter"/>
</dbReference>
<dbReference type="PIRSF" id="PIRSF029342">
    <property type="entry name" value="UCP029342_ErfK/YbiS/YcfS/YnhG"/>
    <property type="match status" value="1"/>
</dbReference>
<dbReference type="PANTHER" id="PTHR30582">
    <property type="entry name" value="L,D-TRANSPEPTIDASE"/>
    <property type="match status" value="1"/>
</dbReference>
<keyword evidence="6 7" id="KW-0961">Cell wall biogenesis/degradation</keyword>
<evidence type="ECO:0000256" key="8">
    <source>
        <dbReference type="SAM" id="SignalP"/>
    </source>
</evidence>
<dbReference type="GO" id="GO:0016740">
    <property type="term" value="F:transferase activity"/>
    <property type="evidence" value="ECO:0007669"/>
    <property type="project" value="UniProtKB-KW"/>
</dbReference>
<feature type="domain" description="L,D-TPase catalytic" evidence="9">
    <location>
        <begin position="63"/>
        <end position="172"/>
    </location>
</feature>
<dbReference type="PROSITE" id="PS52029">
    <property type="entry name" value="LD_TPASE"/>
    <property type="match status" value="1"/>
</dbReference>
<evidence type="ECO:0000256" key="2">
    <source>
        <dbReference type="ARBA" id="ARBA00005992"/>
    </source>
</evidence>
<proteinExistence type="inferred from homology"/>
<feature type="active site" description="Nucleophile" evidence="7">
    <location>
        <position position="148"/>
    </location>
</feature>
<dbReference type="SUPFAM" id="SSF141523">
    <property type="entry name" value="L,D-transpeptidase catalytic domain-like"/>
    <property type="match status" value="1"/>
</dbReference>
<keyword evidence="11" id="KW-1185">Reference proteome</keyword>
<feature type="chain" id="PRO_5031575315" description="L,D-TPase catalytic domain-containing protein" evidence="8">
    <location>
        <begin position="23"/>
        <end position="340"/>
    </location>
</feature>
<sequence length="340" mass="35729">MSKYSRRAMRTTVLAMLLAALAAEPALSQGRSASSAVDLARAAGSLQPGEWVWAPEIAPSGPVLIYVNLSDQRATVYRNGVRIGVSTISSGKPGHETPTGVFTILQKDARHHSTTYNNAPMFYMERLTWDGVALHAGGLPGFPESHGCVHLPLQFARLLYGATDFSVTVVIAGDAARHVGAVPAGVVAPFAAGGRPVEPLPLNVPWRWTPEQAADGPTTVIVSKVDQIAVVLRNGIEIGRSAIALDDYDGEVHVLTLSASADGAQRWLYAGLPGREAEAGAELSAAMLGRLRAPHPFYVQVRDSLKPGDTVVITPAPIGAGSVGRALTVMDALDEPTVAP</sequence>
<protein>
    <recommendedName>
        <fullName evidence="9">L,D-TPase catalytic domain-containing protein</fullName>
    </recommendedName>
</protein>
<evidence type="ECO:0000259" key="9">
    <source>
        <dbReference type="PROSITE" id="PS52029"/>
    </source>
</evidence>
<dbReference type="CDD" id="cd16913">
    <property type="entry name" value="YkuD_like"/>
    <property type="match status" value="1"/>
</dbReference>
<dbReference type="AlphaFoldDB" id="A0A7W7ILI5"/>
<evidence type="ECO:0000256" key="1">
    <source>
        <dbReference type="ARBA" id="ARBA00004752"/>
    </source>
</evidence>
<dbReference type="InterPro" id="IPR005490">
    <property type="entry name" value="LD_TPept_cat_dom"/>
</dbReference>
<dbReference type="RefSeq" id="WP_221415690.1">
    <property type="nucleotide sequence ID" value="NZ_JACHKY010000001.1"/>
</dbReference>
<evidence type="ECO:0000256" key="4">
    <source>
        <dbReference type="ARBA" id="ARBA00022960"/>
    </source>
</evidence>
<accession>A0A7W7ILI5</accession>
<dbReference type="InterPro" id="IPR016915">
    <property type="entry name" value="UCP029342"/>
</dbReference>
<dbReference type="EMBL" id="JACHKY010000001">
    <property type="protein sequence ID" value="MBB4796559.1"/>
    <property type="molecule type" value="Genomic_DNA"/>
</dbReference>
<dbReference type="GO" id="GO:0018104">
    <property type="term" value="P:peptidoglycan-protein cross-linking"/>
    <property type="evidence" value="ECO:0007669"/>
    <property type="project" value="TreeGrafter"/>
</dbReference>